<protein>
    <recommendedName>
        <fullName evidence="3">TraD/TraG TraM recognition site domain-containing protein</fullName>
    </recommendedName>
</protein>
<dbReference type="AlphaFoldDB" id="A0A1I0TSU7"/>
<evidence type="ECO:0000313" key="1">
    <source>
        <dbReference type="EMBL" id="SFA54802.1"/>
    </source>
</evidence>
<keyword evidence="2" id="KW-1185">Reference proteome</keyword>
<dbReference type="Proteomes" id="UP000198836">
    <property type="component" value="Unassembled WGS sequence"/>
</dbReference>
<sequence length="504" mass="57296">MNWKNDNLPLVEFHTGKNVTVFTQKMAFTGVSIMGSTGSGKSSTSFRKFLNAYLKAGYGGILLTTKVTDTKEYRSICHEAGRTKDVRIISVGGKEKFDFLDYEFSQGDNSEATTDTIVDLLKSVIEAGQGNQGNSQSDPFWSETMLVMLSNAVDLCRLAYEKVSIRLLSDIILSLPRNKVNNSTDDEETAYQAAHRIVRTRVFEKINKWESFLAKEHVEALKLVGLYEERLFEVVPEARTFQAIDQFATETLGNLAEKTRSIVDMKISGFLFRLLREPFYSMFCNGSTLTPDMCSDGAIIIIDLPIKKYEKVGRDIQLLVKLIFQRYAERRDLTDNNRPLFIACDEAQSFIIPKDLQFQLTARSSRIACLYSSQSILNYYNFVEGRNPEYIIKAWLANLGCKVWHLNTCLESNKWASEIIGDDYFLEHTYNNTLAEKVSQSSGASYKLRQIVLPSDFTKLKNGSAENAFEVEAYIHIQGKPIYGDDNHLMVTFRQTPLKPYNEK</sequence>
<dbReference type="EMBL" id="FOJM01000014">
    <property type="protein sequence ID" value="SFA54802.1"/>
    <property type="molecule type" value="Genomic_DNA"/>
</dbReference>
<proteinExistence type="predicted"/>
<dbReference type="STRING" id="332999.SAMN04488511_11416"/>
<evidence type="ECO:0000313" key="2">
    <source>
        <dbReference type="Proteomes" id="UP000198836"/>
    </source>
</evidence>
<organism evidence="1 2">
    <name type="scientific">Pedobacter suwonensis</name>
    <dbReference type="NCBI Taxonomy" id="332999"/>
    <lineage>
        <taxon>Bacteria</taxon>
        <taxon>Pseudomonadati</taxon>
        <taxon>Bacteroidota</taxon>
        <taxon>Sphingobacteriia</taxon>
        <taxon>Sphingobacteriales</taxon>
        <taxon>Sphingobacteriaceae</taxon>
        <taxon>Pedobacter</taxon>
    </lineage>
</organism>
<dbReference type="OrthoDB" id="179860at2"/>
<evidence type="ECO:0008006" key="3">
    <source>
        <dbReference type="Google" id="ProtNLM"/>
    </source>
</evidence>
<gene>
    <name evidence="1" type="ORF">SAMN04488511_11416</name>
</gene>
<accession>A0A1I0TSU7</accession>
<dbReference type="Gene3D" id="3.40.50.300">
    <property type="entry name" value="P-loop containing nucleotide triphosphate hydrolases"/>
    <property type="match status" value="1"/>
</dbReference>
<dbReference type="InterPro" id="IPR027417">
    <property type="entry name" value="P-loop_NTPase"/>
</dbReference>
<dbReference type="SUPFAM" id="SSF52540">
    <property type="entry name" value="P-loop containing nucleoside triphosphate hydrolases"/>
    <property type="match status" value="1"/>
</dbReference>
<name>A0A1I0TSU7_9SPHI</name>
<reference evidence="2" key="1">
    <citation type="submission" date="2016-10" db="EMBL/GenBank/DDBJ databases">
        <authorList>
            <person name="Varghese N."/>
            <person name="Submissions S."/>
        </authorList>
    </citation>
    <scope>NUCLEOTIDE SEQUENCE [LARGE SCALE GENOMIC DNA]</scope>
    <source>
        <strain evidence="2">DSM 18130</strain>
    </source>
</reference>
<dbReference type="RefSeq" id="WP_090985697.1">
    <property type="nucleotide sequence ID" value="NZ_FOJM01000014.1"/>
</dbReference>